<reference evidence="1 2" key="1">
    <citation type="submission" date="2012-12" db="EMBL/GenBank/DDBJ databases">
        <title>Genome assembly of Fulvivirga imtechensis AK7.</title>
        <authorList>
            <person name="Nupur N."/>
            <person name="Khatri I."/>
            <person name="Kumar R."/>
            <person name="Subramanian S."/>
            <person name="Pinnaka A."/>
        </authorList>
    </citation>
    <scope>NUCLEOTIDE SEQUENCE [LARGE SCALE GENOMIC DNA]</scope>
    <source>
        <strain evidence="1 2">AK7</strain>
    </source>
</reference>
<sequence length="60" mass="6573">MKYRDGKVGLAGRGGVQLLKCIAAQAVGDSSNDIKFIKKDPEIAIRVFQHTVISAFLRKL</sequence>
<evidence type="ECO:0000313" key="1">
    <source>
        <dbReference type="EMBL" id="ELR71640.1"/>
    </source>
</evidence>
<accession>L8JRZ7</accession>
<organism evidence="1 2">
    <name type="scientific">Fulvivirga imtechensis AK7</name>
    <dbReference type="NCBI Taxonomy" id="1237149"/>
    <lineage>
        <taxon>Bacteria</taxon>
        <taxon>Pseudomonadati</taxon>
        <taxon>Bacteroidota</taxon>
        <taxon>Cytophagia</taxon>
        <taxon>Cytophagales</taxon>
        <taxon>Fulvivirgaceae</taxon>
        <taxon>Fulvivirga</taxon>
    </lineage>
</organism>
<dbReference type="EMBL" id="AMZN01000036">
    <property type="protein sequence ID" value="ELR71640.1"/>
    <property type="molecule type" value="Genomic_DNA"/>
</dbReference>
<gene>
    <name evidence="1" type="ORF">C900_02448</name>
</gene>
<name>L8JRZ7_9BACT</name>
<evidence type="ECO:0000313" key="2">
    <source>
        <dbReference type="Proteomes" id="UP000011135"/>
    </source>
</evidence>
<protein>
    <submittedName>
        <fullName evidence="1">Uncharacterized protein</fullName>
    </submittedName>
</protein>
<dbReference type="Proteomes" id="UP000011135">
    <property type="component" value="Unassembled WGS sequence"/>
</dbReference>
<proteinExistence type="predicted"/>
<comment type="caution">
    <text evidence="1">The sequence shown here is derived from an EMBL/GenBank/DDBJ whole genome shotgun (WGS) entry which is preliminary data.</text>
</comment>
<dbReference type="AlphaFoldDB" id="L8JRZ7"/>
<keyword evidence="2" id="KW-1185">Reference proteome</keyword>
<dbReference type="STRING" id="1237149.C900_02448"/>